<organism evidence="11 12">
    <name type="scientific">Corallococcus caeni</name>
    <dbReference type="NCBI Taxonomy" id="3082388"/>
    <lineage>
        <taxon>Bacteria</taxon>
        <taxon>Pseudomonadati</taxon>
        <taxon>Myxococcota</taxon>
        <taxon>Myxococcia</taxon>
        <taxon>Myxococcales</taxon>
        <taxon>Cystobacterineae</taxon>
        <taxon>Myxococcaceae</taxon>
        <taxon>Corallococcus</taxon>
    </lineage>
</organism>
<evidence type="ECO:0000256" key="4">
    <source>
        <dbReference type="ARBA" id="ARBA00022475"/>
    </source>
</evidence>
<evidence type="ECO:0000256" key="1">
    <source>
        <dbReference type="ARBA" id="ARBA00004651"/>
    </source>
</evidence>
<dbReference type="Gene3D" id="1.20.1080.10">
    <property type="entry name" value="Glycerol uptake facilitator protein"/>
    <property type="match status" value="1"/>
</dbReference>
<feature type="region of interest" description="Disordered" evidence="9">
    <location>
        <begin position="252"/>
        <end position="275"/>
    </location>
</feature>
<feature type="compositionally biased region" description="Basic and acidic residues" evidence="9">
    <location>
        <begin position="258"/>
        <end position="275"/>
    </location>
</feature>
<dbReference type="InterPro" id="IPR022357">
    <property type="entry name" value="MIP_CS"/>
</dbReference>
<sequence length="275" mass="28046">MRDGSARTPRTMTTAGGEAMQKYLAEAVGTFVLVLGGVGAAVLAGDRIGFLGVAFAFGLSLLAMVYTVGPISGCHVNPAVTVGLLMAGKFDKRHVAGYVIAQCVGAIVAAGVVLLIAKGMPGGYSASAEGLGSNGYGAASPEGFGGGAAFLAEVFLTFVLVLTVLGATDSRAPVGFAGLAIGLVLTLIHLVGIPITNTSVNPARSLGPALFAGADALKQLWMFIIAPLLGAAFASAVYRLVHRPAVQITATRAEQATEEERRERLAGRRDVEHPV</sequence>
<evidence type="ECO:0000256" key="5">
    <source>
        <dbReference type="ARBA" id="ARBA00022692"/>
    </source>
</evidence>
<reference evidence="11 12" key="1">
    <citation type="journal article" date="2024" name="Arch. Microbiol.">
        <title>Corallococcus caeni sp. nov., a novel myxobacterium isolated from activated sludge.</title>
        <authorList>
            <person name="Tomita S."/>
            <person name="Nakai R."/>
            <person name="Kuroda K."/>
            <person name="Kurashita H."/>
            <person name="Hatamoto M."/>
            <person name="Yamaguchi T."/>
            <person name="Narihiro T."/>
        </authorList>
    </citation>
    <scope>NUCLEOTIDE SEQUENCE [LARGE SCALE GENOMIC DNA]</scope>
    <source>
        <strain evidence="11 12">NO1</strain>
    </source>
</reference>
<dbReference type="SUPFAM" id="SSF81338">
    <property type="entry name" value="Aquaporin-like"/>
    <property type="match status" value="1"/>
</dbReference>
<dbReference type="CDD" id="cd00333">
    <property type="entry name" value="MIP"/>
    <property type="match status" value="1"/>
</dbReference>
<evidence type="ECO:0000256" key="2">
    <source>
        <dbReference type="ARBA" id="ARBA00006175"/>
    </source>
</evidence>
<keyword evidence="5 8" id="KW-0812">Transmembrane</keyword>
<evidence type="ECO:0000313" key="11">
    <source>
        <dbReference type="EMBL" id="GMU09193.1"/>
    </source>
</evidence>
<dbReference type="PANTHER" id="PTHR19139:SF199">
    <property type="entry name" value="MIP17260P"/>
    <property type="match status" value="1"/>
</dbReference>
<gene>
    <name evidence="11" type="primary">aqpZ</name>
    <name evidence="11" type="ORF">ASNO1_54460</name>
</gene>
<dbReference type="PANTHER" id="PTHR19139">
    <property type="entry name" value="AQUAPORIN TRANSPORTER"/>
    <property type="match status" value="1"/>
</dbReference>
<dbReference type="InterPro" id="IPR034294">
    <property type="entry name" value="Aquaporin_transptr"/>
</dbReference>
<dbReference type="NCBIfam" id="TIGR00861">
    <property type="entry name" value="MIP"/>
    <property type="match status" value="1"/>
</dbReference>
<keyword evidence="12" id="KW-1185">Reference proteome</keyword>
<evidence type="ECO:0000256" key="10">
    <source>
        <dbReference type="SAM" id="Phobius"/>
    </source>
</evidence>
<dbReference type="InterPro" id="IPR000425">
    <property type="entry name" value="MIP"/>
</dbReference>
<dbReference type="NCBIfam" id="NF003838">
    <property type="entry name" value="PRK05420.1"/>
    <property type="match status" value="1"/>
</dbReference>
<evidence type="ECO:0000313" key="12">
    <source>
        <dbReference type="Proteomes" id="UP001342631"/>
    </source>
</evidence>
<feature type="transmembrane region" description="Helical" evidence="10">
    <location>
        <begin position="144"/>
        <end position="167"/>
    </location>
</feature>
<dbReference type="InterPro" id="IPR023271">
    <property type="entry name" value="Aquaporin-like"/>
</dbReference>
<evidence type="ECO:0000256" key="6">
    <source>
        <dbReference type="ARBA" id="ARBA00022989"/>
    </source>
</evidence>
<dbReference type="PRINTS" id="PR00783">
    <property type="entry name" value="MINTRINSICP"/>
</dbReference>
<evidence type="ECO:0000256" key="9">
    <source>
        <dbReference type="SAM" id="MobiDB-lite"/>
    </source>
</evidence>
<keyword evidence="4" id="KW-1003">Cell membrane</keyword>
<name>A0ABQ6R138_9BACT</name>
<protein>
    <submittedName>
        <fullName evidence="11">Aquaporin Z</fullName>
    </submittedName>
</protein>
<feature type="transmembrane region" description="Helical" evidence="10">
    <location>
        <begin position="95"/>
        <end position="117"/>
    </location>
</feature>
<comment type="similarity">
    <text evidence="2 8">Belongs to the MIP/aquaporin (TC 1.A.8) family.</text>
</comment>
<feature type="transmembrane region" description="Helical" evidence="10">
    <location>
        <begin position="48"/>
        <end position="68"/>
    </location>
</feature>
<evidence type="ECO:0000256" key="7">
    <source>
        <dbReference type="ARBA" id="ARBA00023136"/>
    </source>
</evidence>
<dbReference type="Proteomes" id="UP001342631">
    <property type="component" value="Unassembled WGS sequence"/>
</dbReference>
<dbReference type="RefSeq" id="WP_338280113.1">
    <property type="nucleotide sequence ID" value="NZ_BTTX01000005.1"/>
</dbReference>
<feature type="transmembrane region" description="Helical" evidence="10">
    <location>
        <begin position="23"/>
        <end position="42"/>
    </location>
</feature>
<keyword evidence="3 8" id="KW-0813">Transport</keyword>
<feature type="transmembrane region" description="Helical" evidence="10">
    <location>
        <begin position="220"/>
        <end position="241"/>
    </location>
</feature>
<proteinExistence type="inferred from homology"/>
<comment type="caution">
    <text evidence="11">The sequence shown here is derived from an EMBL/GenBank/DDBJ whole genome shotgun (WGS) entry which is preliminary data.</text>
</comment>
<evidence type="ECO:0000256" key="8">
    <source>
        <dbReference type="RuleBase" id="RU000477"/>
    </source>
</evidence>
<comment type="subcellular location">
    <subcellularLocation>
        <location evidence="1">Cell membrane</location>
        <topology evidence="1">Multi-pass membrane protein</topology>
    </subcellularLocation>
</comment>
<feature type="transmembrane region" description="Helical" evidence="10">
    <location>
        <begin position="174"/>
        <end position="195"/>
    </location>
</feature>
<accession>A0ABQ6R138</accession>
<dbReference type="Pfam" id="PF00230">
    <property type="entry name" value="MIP"/>
    <property type="match status" value="1"/>
</dbReference>
<dbReference type="PROSITE" id="PS00221">
    <property type="entry name" value="MIP"/>
    <property type="match status" value="1"/>
</dbReference>
<keyword evidence="6 10" id="KW-1133">Transmembrane helix</keyword>
<evidence type="ECO:0000256" key="3">
    <source>
        <dbReference type="ARBA" id="ARBA00022448"/>
    </source>
</evidence>
<keyword evidence="7 10" id="KW-0472">Membrane</keyword>
<dbReference type="EMBL" id="BTTX01000005">
    <property type="protein sequence ID" value="GMU09193.1"/>
    <property type="molecule type" value="Genomic_DNA"/>
</dbReference>